<dbReference type="RefSeq" id="WP_084286936.1">
    <property type="nucleotide sequence ID" value="NZ_FWYB01000001.1"/>
</dbReference>
<sequence>MIIEGNGTIKVPISKIEDEFIVINMISGIIPPPSYSIVPALFEINPKIYEKSFGPDTYVACKQFVKENTVAKNPFVLEFSGGAGSGAPRGLL</sequence>
<keyword evidence="2" id="KW-1185">Reference proteome</keyword>
<evidence type="ECO:0000313" key="2">
    <source>
        <dbReference type="Proteomes" id="UP000192678"/>
    </source>
</evidence>
<dbReference type="EMBL" id="FWYB01000001">
    <property type="protein sequence ID" value="SMC57582.1"/>
    <property type="molecule type" value="Genomic_DNA"/>
</dbReference>
<gene>
    <name evidence="1" type="ORF">SAMN04488101_101356</name>
</gene>
<protein>
    <submittedName>
        <fullName evidence="1">Uncharacterized protein</fullName>
    </submittedName>
</protein>
<dbReference type="AlphaFoldDB" id="A0A1W2AAT0"/>
<organism evidence="1 2">
    <name type="scientific">Pedobacter nyackensis</name>
    <dbReference type="NCBI Taxonomy" id="475255"/>
    <lineage>
        <taxon>Bacteria</taxon>
        <taxon>Pseudomonadati</taxon>
        <taxon>Bacteroidota</taxon>
        <taxon>Sphingobacteriia</taxon>
        <taxon>Sphingobacteriales</taxon>
        <taxon>Sphingobacteriaceae</taxon>
        <taxon>Pedobacter</taxon>
    </lineage>
</organism>
<dbReference type="Proteomes" id="UP000192678">
    <property type="component" value="Unassembled WGS sequence"/>
</dbReference>
<reference evidence="1 2" key="1">
    <citation type="submission" date="2017-04" db="EMBL/GenBank/DDBJ databases">
        <authorList>
            <person name="Afonso C.L."/>
            <person name="Miller P.J."/>
            <person name="Scott M.A."/>
            <person name="Spackman E."/>
            <person name="Goraichik I."/>
            <person name="Dimitrov K.M."/>
            <person name="Suarez D.L."/>
            <person name="Swayne D.E."/>
        </authorList>
    </citation>
    <scope>NUCLEOTIDE SEQUENCE [LARGE SCALE GENOMIC DNA]</scope>
    <source>
        <strain evidence="1 2">DSM 19625</strain>
    </source>
</reference>
<dbReference type="STRING" id="475255.SAMN04488101_101356"/>
<accession>A0A1W2AAT0</accession>
<proteinExistence type="predicted"/>
<name>A0A1W2AAT0_9SPHI</name>
<evidence type="ECO:0000313" key="1">
    <source>
        <dbReference type="EMBL" id="SMC57582.1"/>
    </source>
</evidence>